<evidence type="ECO:0000313" key="2">
    <source>
        <dbReference type="Proteomes" id="UP000504637"/>
    </source>
</evidence>
<reference evidence="3" key="3">
    <citation type="submission" date="2025-08" db="UniProtKB">
        <authorList>
            <consortium name="RefSeq"/>
        </authorList>
    </citation>
    <scope>IDENTIFICATION</scope>
    <source>
        <strain evidence="3">CBS 342.82</strain>
    </source>
</reference>
<reference evidence="3" key="2">
    <citation type="submission" date="2020-04" db="EMBL/GenBank/DDBJ databases">
        <authorList>
            <consortium name="NCBI Genome Project"/>
        </authorList>
    </citation>
    <scope>NUCLEOTIDE SEQUENCE</scope>
    <source>
        <strain evidence="3">CBS 342.82</strain>
    </source>
</reference>
<protein>
    <submittedName>
        <fullName evidence="3">Uncharacterized protein</fullName>
    </submittedName>
</protein>
<reference evidence="3" key="1">
    <citation type="submission" date="2020-01" db="EMBL/GenBank/DDBJ databases">
        <authorList>
            <consortium name="DOE Joint Genome Institute"/>
            <person name="Haridas S."/>
            <person name="Albert R."/>
            <person name="Binder M."/>
            <person name="Bloem J."/>
            <person name="Labutti K."/>
            <person name="Salamov A."/>
            <person name="Andreopoulos B."/>
            <person name="Baker S.E."/>
            <person name="Barry K."/>
            <person name="Bills G."/>
            <person name="Bluhm B.H."/>
            <person name="Cannon C."/>
            <person name="Castanera R."/>
            <person name="Culley D.E."/>
            <person name="Daum C."/>
            <person name="Ezra D."/>
            <person name="Gonzalez J.B."/>
            <person name="Henrissat B."/>
            <person name="Kuo A."/>
            <person name="Liang C."/>
            <person name="Lipzen A."/>
            <person name="Lutzoni F."/>
            <person name="Magnuson J."/>
            <person name="Mondo S."/>
            <person name="Nolan M."/>
            <person name="Ohm R."/>
            <person name="Pangilinan J."/>
            <person name="Park H.-J."/>
            <person name="Ramirez L."/>
            <person name="Alfaro M."/>
            <person name="Sun H."/>
            <person name="Tritt A."/>
            <person name="Yoshinaga Y."/>
            <person name="Zwiers L.-H."/>
            <person name="Turgeon B.G."/>
            <person name="Goodwin S.B."/>
            <person name="Spatafora J.W."/>
            <person name="Crous P.W."/>
            <person name="Grigoriev I.V."/>
        </authorList>
    </citation>
    <scope>NUCLEOTIDE SEQUENCE</scope>
    <source>
        <strain evidence="3">CBS 342.82</strain>
    </source>
</reference>
<dbReference type="AlphaFoldDB" id="A0A6J3M3V8"/>
<accession>A0A6J3M3V8</accession>
<keyword evidence="2" id="KW-1185">Reference proteome</keyword>
<dbReference type="Proteomes" id="UP000504637">
    <property type="component" value="Unplaced"/>
</dbReference>
<evidence type="ECO:0000256" key="1">
    <source>
        <dbReference type="SAM" id="MobiDB-lite"/>
    </source>
</evidence>
<proteinExistence type="predicted"/>
<name>A0A6J3M3V8_9PEZI</name>
<sequence>MKDIRQVKERKTRQILPRPHCTSYTSSDGGCHKDDDGYIERNASAVTSKSHGRHISLGTNRKEEPCSLESLIIPTSFIMYMTDPRNAPCIVMCFSPTLHGGCISVGRQHCASHLNRVSPARTIHGIFWLHGLSGDEHLLIHQRMRSAMLPAFPFGLLKREDPG</sequence>
<feature type="region of interest" description="Disordered" evidence="1">
    <location>
        <begin position="1"/>
        <end position="30"/>
    </location>
</feature>
<gene>
    <name evidence="3" type="ORF">K489DRAFT_234760</name>
</gene>
<dbReference type="RefSeq" id="XP_033459200.1">
    <property type="nucleotide sequence ID" value="XM_033599839.1"/>
</dbReference>
<dbReference type="GeneID" id="54357638"/>
<evidence type="ECO:0000313" key="3">
    <source>
        <dbReference type="RefSeq" id="XP_033459200.1"/>
    </source>
</evidence>
<organism evidence="3">
    <name type="scientific">Dissoconium aciculare CBS 342.82</name>
    <dbReference type="NCBI Taxonomy" id="1314786"/>
    <lineage>
        <taxon>Eukaryota</taxon>
        <taxon>Fungi</taxon>
        <taxon>Dikarya</taxon>
        <taxon>Ascomycota</taxon>
        <taxon>Pezizomycotina</taxon>
        <taxon>Dothideomycetes</taxon>
        <taxon>Dothideomycetidae</taxon>
        <taxon>Mycosphaerellales</taxon>
        <taxon>Dissoconiaceae</taxon>
        <taxon>Dissoconium</taxon>
    </lineage>
</organism>